<sequence>SVSLFQFTILQAHSLYSKMCSSVVVLLFAVAFPLEIIEAGKFSQGIHLGKNNFIARSCLDYLKNGVFENGFYWLFDDKYQRYVAYCDLESEPGAAWTLVMSWNRASRSLRQFRSSTFAQDAPINHKTPNWDSYRQTLSRMKGLRSTSTHWRATCSFNHLDNIDYRDYVRGSFSNNDIMGFLGHGQCLLVDYVNIRGHAAGPGTTARFWQVHNTYMLHIDSSATGCGFVPTAGSSPSEDNFGFNQAFNTNFRCNGGDFSTTQWWFGGYLAE</sequence>
<proteinExistence type="predicted"/>
<gene>
    <name evidence="1" type="ORF">PMEA_00031040</name>
</gene>
<protein>
    <recommendedName>
        <fullName evidence="3">Fibrinogen C-terminal domain-containing protein</fullName>
    </recommendedName>
</protein>
<name>A0AAU9W6Y6_9CNID</name>
<keyword evidence="2" id="KW-1185">Reference proteome</keyword>
<accession>A0AAU9W6Y6</accession>
<dbReference type="Proteomes" id="UP001159428">
    <property type="component" value="Unassembled WGS sequence"/>
</dbReference>
<dbReference type="AlphaFoldDB" id="A0AAU9W6Y6"/>
<feature type="non-terminal residue" evidence="1">
    <location>
        <position position="1"/>
    </location>
</feature>
<comment type="caution">
    <text evidence="1">The sequence shown here is derived from an EMBL/GenBank/DDBJ whole genome shotgun (WGS) entry which is preliminary data.</text>
</comment>
<dbReference type="EMBL" id="CALNXJ010000007">
    <property type="protein sequence ID" value="CAH3044230.1"/>
    <property type="molecule type" value="Genomic_DNA"/>
</dbReference>
<evidence type="ECO:0008006" key="3">
    <source>
        <dbReference type="Google" id="ProtNLM"/>
    </source>
</evidence>
<organism evidence="1 2">
    <name type="scientific">Pocillopora meandrina</name>
    <dbReference type="NCBI Taxonomy" id="46732"/>
    <lineage>
        <taxon>Eukaryota</taxon>
        <taxon>Metazoa</taxon>
        <taxon>Cnidaria</taxon>
        <taxon>Anthozoa</taxon>
        <taxon>Hexacorallia</taxon>
        <taxon>Scleractinia</taxon>
        <taxon>Astrocoeniina</taxon>
        <taxon>Pocilloporidae</taxon>
        <taxon>Pocillopora</taxon>
    </lineage>
</organism>
<dbReference type="InterPro" id="IPR036056">
    <property type="entry name" value="Fibrinogen-like_C"/>
</dbReference>
<dbReference type="SUPFAM" id="SSF56496">
    <property type="entry name" value="Fibrinogen C-terminal domain-like"/>
    <property type="match status" value="1"/>
</dbReference>
<evidence type="ECO:0000313" key="1">
    <source>
        <dbReference type="EMBL" id="CAH3044230.1"/>
    </source>
</evidence>
<reference evidence="1 2" key="1">
    <citation type="submission" date="2022-05" db="EMBL/GenBank/DDBJ databases">
        <authorList>
            <consortium name="Genoscope - CEA"/>
            <person name="William W."/>
        </authorList>
    </citation>
    <scope>NUCLEOTIDE SEQUENCE [LARGE SCALE GENOMIC DNA]</scope>
</reference>
<dbReference type="Gene3D" id="3.90.215.10">
    <property type="entry name" value="Gamma Fibrinogen, chain A, domain 1"/>
    <property type="match status" value="1"/>
</dbReference>
<evidence type="ECO:0000313" key="2">
    <source>
        <dbReference type="Proteomes" id="UP001159428"/>
    </source>
</evidence>
<dbReference type="InterPro" id="IPR014716">
    <property type="entry name" value="Fibrinogen_a/b/g_C_1"/>
</dbReference>